<organism evidence="8 9">
    <name type="scientific">Steinernema carpocapsae</name>
    <name type="common">Entomopathogenic nematode</name>
    <dbReference type="NCBI Taxonomy" id="34508"/>
    <lineage>
        <taxon>Eukaryota</taxon>
        <taxon>Metazoa</taxon>
        <taxon>Ecdysozoa</taxon>
        <taxon>Nematoda</taxon>
        <taxon>Chromadorea</taxon>
        <taxon>Rhabditida</taxon>
        <taxon>Tylenchina</taxon>
        <taxon>Panagrolaimomorpha</taxon>
        <taxon>Strongyloidoidea</taxon>
        <taxon>Steinernematidae</taxon>
        <taxon>Steinernema</taxon>
    </lineage>
</organism>
<comment type="caution">
    <text evidence="8">The sequence shown here is derived from an EMBL/GenBank/DDBJ whole genome shotgun (WGS) entry which is preliminary data.</text>
</comment>
<dbReference type="Gene3D" id="2.40.20.10">
    <property type="entry name" value="Plasminogen Kringle 4"/>
    <property type="match status" value="1"/>
</dbReference>
<sequence>MKPLLGAFVLQLLLSIIVAHNVDELQFTDYHYFNVLDLFEATCIPNDVPSYYYFGTKSTTWDGRECQPWVEFWERSGEPEEWKMRMANEKNYCRTEINSASVDYFKARPIPWCYYQDLPRECFRRCNKRKLKLEETKEGNKEQITNVLAPNQKKRFSHLVDNIGEVFKVFLAGDTVKYEQKEEKEVSEEKLLEHQKNIALICVTVVGFIVLAVVSFHLIGKRKRKRNLRRARKREESRQRRETSKNK</sequence>
<feature type="region of interest" description="Disordered" evidence="4">
    <location>
        <begin position="227"/>
        <end position="247"/>
    </location>
</feature>
<comment type="caution">
    <text evidence="3">Lacks conserved residue(s) required for the propagation of feature annotation.</text>
</comment>
<dbReference type="SUPFAM" id="SSF57440">
    <property type="entry name" value="Kringle-like"/>
    <property type="match status" value="1"/>
</dbReference>
<dbReference type="EMBL" id="AZBU02000012">
    <property type="protein sequence ID" value="TKR59939.1"/>
    <property type="molecule type" value="Genomic_DNA"/>
</dbReference>
<feature type="domain" description="Kringle" evidence="7">
    <location>
        <begin position="53"/>
        <end position="131"/>
    </location>
</feature>
<gene>
    <name evidence="8" type="ORF">L596_029543</name>
</gene>
<protein>
    <recommendedName>
        <fullName evidence="7">Kringle domain-containing protein</fullName>
    </recommendedName>
</protein>
<keyword evidence="5" id="KW-1133">Transmembrane helix</keyword>
<feature type="signal peptide" evidence="6">
    <location>
        <begin position="1"/>
        <end position="19"/>
    </location>
</feature>
<evidence type="ECO:0000256" key="3">
    <source>
        <dbReference type="PROSITE-ProRule" id="PRU00121"/>
    </source>
</evidence>
<dbReference type="Pfam" id="PF25866">
    <property type="entry name" value="Kringle_2"/>
    <property type="match status" value="1"/>
</dbReference>
<evidence type="ECO:0000313" key="9">
    <source>
        <dbReference type="Proteomes" id="UP000298663"/>
    </source>
</evidence>
<keyword evidence="9" id="KW-1185">Reference proteome</keyword>
<feature type="chain" id="PRO_5020478236" description="Kringle domain-containing protein" evidence="6">
    <location>
        <begin position="20"/>
        <end position="247"/>
    </location>
</feature>
<evidence type="ECO:0000313" key="8">
    <source>
        <dbReference type="EMBL" id="TKR59939.1"/>
    </source>
</evidence>
<dbReference type="InterPro" id="IPR058845">
    <property type="entry name" value="Kringle_2"/>
</dbReference>
<dbReference type="InterPro" id="IPR013806">
    <property type="entry name" value="Kringle-like"/>
</dbReference>
<keyword evidence="5" id="KW-0472">Membrane</keyword>
<dbReference type="InterPro" id="IPR000001">
    <property type="entry name" value="Kringle"/>
</dbReference>
<evidence type="ECO:0000256" key="2">
    <source>
        <dbReference type="ARBA" id="ARBA00023157"/>
    </source>
</evidence>
<evidence type="ECO:0000256" key="5">
    <source>
        <dbReference type="SAM" id="Phobius"/>
    </source>
</evidence>
<dbReference type="Proteomes" id="UP000298663">
    <property type="component" value="Unassembled WGS sequence"/>
</dbReference>
<evidence type="ECO:0000256" key="1">
    <source>
        <dbReference type="ARBA" id="ARBA00022572"/>
    </source>
</evidence>
<feature type="transmembrane region" description="Helical" evidence="5">
    <location>
        <begin position="198"/>
        <end position="220"/>
    </location>
</feature>
<feature type="compositionally biased region" description="Basic and acidic residues" evidence="4">
    <location>
        <begin position="233"/>
        <end position="247"/>
    </location>
</feature>
<keyword evidence="1 3" id="KW-0420">Kringle</keyword>
<keyword evidence="6" id="KW-0732">Signal</keyword>
<evidence type="ECO:0000259" key="7">
    <source>
        <dbReference type="PROSITE" id="PS50070"/>
    </source>
</evidence>
<evidence type="ECO:0000256" key="6">
    <source>
        <dbReference type="SAM" id="SignalP"/>
    </source>
</evidence>
<keyword evidence="2" id="KW-1015">Disulfide bond</keyword>
<keyword evidence="5" id="KW-0812">Transmembrane</keyword>
<dbReference type="InterPro" id="IPR038178">
    <property type="entry name" value="Kringle_sf"/>
</dbReference>
<evidence type="ECO:0000256" key="4">
    <source>
        <dbReference type="SAM" id="MobiDB-lite"/>
    </source>
</evidence>
<proteinExistence type="predicted"/>
<dbReference type="AlphaFoldDB" id="A0A4U5LUY9"/>
<reference evidence="8 9" key="2">
    <citation type="journal article" date="2019" name="G3 (Bethesda)">
        <title>Hybrid Assembly of the Genome of the Entomopathogenic Nematode Steinernema carpocapsae Identifies the X-Chromosome.</title>
        <authorList>
            <person name="Serra L."/>
            <person name="Macchietto M."/>
            <person name="Macias-Munoz A."/>
            <person name="McGill C.J."/>
            <person name="Rodriguez I.M."/>
            <person name="Rodriguez B."/>
            <person name="Murad R."/>
            <person name="Mortazavi A."/>
        </authorList>
    </citation>
    <scope>NUCLEOTIDE SEQUENCE [LARGE SCALE GENOMIC DNA]</scope>
    <source>
        <strain evidence="8 9">ALL</strain>
    </source>
</reference>
<accession>A0A4U5LUY9</accession>
<dbReference type="PROSITE" id="PS50070">
    <property type="entry name" value="KRINGLE_2"/>
    <property type="match status" value="1"/>
</dbReference>
<name>A0A4U5LUY9_STECR</name>
<dbReference type="SMART" id="SM00130">
    <property type="entry name" value="KR"/>
    <property type="match status" value="1"/>
</dbReference>
<reference evidence="8 9" key="1">
    <citation type="journal article" date="2015" name="Genome Biol.">
        <title>Comparative genomics of Steinernema reveals deeply conserved gene regulatory networks.</title>
        <authorList>
            <person name="Dillman A.R."/>
            <person name="Macchietto M."/>
            <person name="Porter C.F."/>
            <person name="Rogers A."/>
            <person name="Williams B."/>
            <person name="Antoshechkin I."/>
            <person name="Lee M.M."/>
            <person name="Goodwin Z."/>
            <person name="Lu X."/>
            <person name="Lewis E.E."/>
            <person name="Goodrich-Blair H."/>
            <person name="Stock S.P."/>
            <person name="Adams B.J."/>
            <person name="Sternberg P.W."/>
            <person name="Mortazavi A."/>
        </authorList>
    </citation>
    <scope>NUCLEOTIDE SEQUENCE [LARGE SCALE GENOMIC DNA]</scope>
    <source>
        <strain evidence="8 9">ALL</strain>
    </source>
</reference>